<name>A0A8C5WJR0_9ANUR</name>
<reference evidence="4" key="2">
    <citation type="submission" date="2025-09" db="UniProtKB">
        <authorList>
            <consortium name="Ensembl"/>
        </authorList>
    </citation>
    <scope>IDENTIFICATION</scope>
</reference>
<dbReference type="PANTHER" id="PTHR32046">
    <property type="entry name" value="G DOMAIN-CONTAINING PROTEIN"/>
    <property type="match status" value="1"/>
</dbReference>
<comment type="similarity">
    <text evidence="1">Belongs to the TRAFAC class TrmE-Era-EngA-EngB-Septin-like GTPase superfamily. Septin GTPase family.</text>
</comment>
<proteinExistence type="inferred from homology"/>
<dbReference type="Gene3D" id="3.40.50.300">
    <property type="entry name" value="P-loop containing nucleotide triphosphate hydrolases"/>
    <property type="match status" value="1"/>
</dbReference>
<keyword evidence="1" id="KW-0547">Nucleotide-binding</keyword>
<accession>A0A8C5WJR0</accession>
<dbReference type="PANTHER" id="PTHR32046:SF16">
    <property type="match status" value="1"/>
</dbReference>
<evidence type="ECO:0000313" key="5">
    <source>
        <dbReference type="Proteomes" id="UP000694569"/>
    </source>
</evidence>
<evidence type="ECO:0000259" key="3">
    <source>
        <dbReference type="Pfam" id="PF00735"/>
    </source>
</evidence>
<keyword evidence="1" id="KW-0342">GTP-binding</keyword>
<dbReference type="InterPro" id="IPR030379">
    <property type="entry name" value="G_SEPTIN_dom"/>
</dbReference>
<reference evidence="4" key="1">
    <citation type="submission" date="2025-08" db="UniProtKB">
        <authorList>
            <consortium name="Ensembl"/>
        </authorList>
    </citation>
    <scope>IDENTIFICATION</scope>
</reference>
<dbReference type="InterPro" id="IPR027417">
    <property type="entry name" value="P-loop_NTPase"/>
</dbReference>
<sequence length="508" mass="57782">MAGIALPETPQEADGPQAAEDNQTFVQKLHELGLLTKNNNIYSMILRDETHGNSLFRTLAFGDEFLHKTNKVIMLVGETGAGKSTHINAIVNYIMGIKLEDRVRVKLVEEETASQAQSQTTQVNVYKINHMEGFKVPHSLTIIDTPGFGHTDGIEYDQQIVQQITQCFAPGSGVDHIDVIGFVIKATVTRLTALERKKPTVVDILHNAPIRCARYGYGLPIFFKFNNSSIPVRNSSSEDEDAGQDAEESHWKMGMENMEKFFDFLPTRDTQSLILTREVLKERHCLEVTLKGMEAKNKEALLNMAELEKVENLLRQNEALIENNGDFTYEINETKVRKVCTEKNAMNCHECSSTCHHPCLVSLDTFAYFCEVFYWDATCKICGHDKSSHFSEKHKWETYVEPSTTTYSKLIRKYQGASLARIQEILREEIQQAEKAGLHFIAEAKKMINRLHEIALKPDLLSTADYIELLISNERSDCRAGFTERINSLEKLKRRTLLLHEMMEKDNA</sequence>
<dbReference type="GO" id="GO:0005525">
    <property type="term" value="F:GTP binding"/>
    <property type="evidence" value="ECO:0007669"/>
    <property type="project" value="UniProtKB-KW"/>
</dbReference>
<dbReference type="AlphaFoldDB" id="A0A8C5WJR0"/>
<feature type="domain" description="Septin-type G" evidence="3">
    <location>
        <begin position="73"/>
        <end position="153"/>
    </location>
</feature>
<evidence type="ECO:0000313" key="4">
    <source>
        <dbReference type="Ensembl" id="ENSLLEP00000042985.1"/>
    </source>
</evidence>
<organism evidence="4 5">
    <name type="scientific">Leptobrachium leishanense</name>
    <name type="common">Leishan spiny toad</name>
    <dbReference type="NCBI Taxonomy" id="445787"/>
    <lineage>
        <taxon>Eukaryota</taxon>
        <taxon>Metazoa</taxon>
        <taxon>Chordata</taxon>
        <taxon>Craniata</taxon>
        <taxon>Vertebrata</taxon>
        <taxon>Euteleostomi</taxon>
        <taxon>Amphibia</taxon>
        <taxon>Batrachia</taxon>
        <taxon>Anura</taxon>
        <taxon>Pelobatoidea</taxon>
        <taxon>Megophryidae</taxon>
        <taxon>Leptobrachium</taxon>
    </lineage>
</organism>
<dbReference type="Pfam" id="PF00735">
    <property type="entry name" value="Septin"/>
    <property type="match status" value="1"/>
</dbReference>
<dbReference type="SUPFAM" id="SSF52540">
    <property type="entry name" value="P-loop containing nucleoside triphosphate hydrolases"/>
    <property type="match status" value="1"/>
</dbReference>
<keyword evidence="5" id="KW-1185">Reference proteome</keyword>
<evidence type="ECO:0000256" key="2">
    <source>
        <dbReference type="SAM" id="Coils"/>
    </source>
</evidence>
<keyword evidence="2" id="KW-0175">Coiled coil</keyword>
<dbReference type="Ensembl" id="ENSLLET00000044698.1">
    <property type="protein sequence ID" value="ENSLLEP00000042985.1"/>
    <property type="gene ID" value="ENSLLEG00000027324.1"/>
</dbReference>
<feature type="coiled-coil region" evidence="2">
    <location>
        <begin position="290"/>
        <end position="323"/>
    </location>
</feature>
<protein>
    <recommendedName>
        <fullName evidence="3">Septin-type G domain-containing protein</fullName>
    </recommendedName>
</protein>
<dbReference type="GeneTree" id="ENSGT00500000044904"/>
<evidence type="ECO:0000256" key="1">
    <source>
        <dbReference type="RuleBase" id="RU004560"/>
    </source>
</evidence>
<dbReference type="Proteomes" id="UP000694569">
    <property type="component" value="Unplaced"/>
</dbReference>